<dbReference type="Pfam" id="PF02129">
    <property type="entry name" value="Peptidase_S15"/>
    <property type="match status" value="1"/>
</dbReference>
<dbReference type="InterPro" id="IPR013736">
    <property type="entry name" value="Xaa-Pro_dipept_C"/>
</dbReference>
<feature type="chain" id="PRO_5032658232" description="Xaa-Pro dipeptidyl-peptidase C-terminal domain-containing protein" evidence="2">
    <location>
        <begin position="37"/>
        <end position="688"/>
    </location>
</feature>
<dbReference type="InterPro" id="IPR008979">
    <property type="entry name" value="Galactose-bd-like_sf"/>
</dbReference>
<proteinExistence type="predicted"/>
<dbReference type="NCBIfam" id="TIGR00976">
    <property type="entry name" value="CocE_NonD"/>
    <property type="match status" value="1"/>
</dbReference>
<protein>
    <recommendedName>
        <fullName evidence="3">Xaa-Pro dipeptidyl-peptidase C-terminal domain-containing protein</fullName>
    </recommendedName>
</protein>
<dbReference type="InterPro" id="IPR029058">
    <property type="entry name" value="AB_hydrolase_fold"/>
</dbReference>
<evidence type="ECO:0000313" key="4">
    <source>
        <dbReference type="EMBL" id="MBB4133490.1"/>
    </source>
</evidence>
<dbReference type="SUPFAM" id="SSF53474">
    <property type="entry name" value="alpha/beta-Hydrolases"/>
    <property type="match status" value="1"/>
</dbReference>
<accession>A0A840EZC0</accession>
<organism evidence="4 5">
    <name type="scientific">Gordonia humi</name>
    <dbReference type="NCBI Taxonomy" id="686429"/>
    <lineage>
        <taxon>Bacteria</taxon>
        <taxon>Bacillati</taxon>
        <taxon>Actinomycetota</taxon>
        <taxon>Actinomycetes</taxon>
        <taxon>Mycobacteriales</taxon>
        <taxon>Gordoniaceae</taxon>
        <taxon>Gordonia</taxon>
    </lineage>
</organism>
<dbReference type="Gene3D" id="2.60.120.260">
    <property type="entry name" value="Galactose-binding domain-like"/>
    <property type="match status" value="1"/>
</dbReference>
<reference evidence="4 5" key="1">
    <citation type="submission" date="2020-08" db="EMBL/GenBank/DDBJ databases">
        <title>Sequencing the genomes of 1000 actinobacteria strains.</title>
        <authorList>
            <person name="Klenk H.-P."/>
        </authorList>
    </citation>
    <scope>NUCLEOTIDE SEQUENCE [LARGE SCALE GENOMIC DNA]</scope>
    <source>
        <strain evidence="4 5">DSM 45298</strain>
    </source>
</reference>
<feature type="signal peptide" evidence="2">
    <location>
        <begin position="1"/>
        <end position="36"/>
    </location>
</feature>
<comment type="caution">
    <text evidence="4">The sequence shown here is derived from an EMBL/GenBank/DDBJ whole genome shotgun (WGS) entry which is preliminary data.</text>
</comment>
<dbReference type="EMBL" id="JACIFP010000001">
    <property type="protein sequence ID" value="MBB4133490.1"/>
    <property type="molecule type" value="Genomic_DNA"/>
</dbReference>
<dbReference type="Proteomes" id="UP000551501">
    <property type="component" value="Unassembled WGS sequence"/>
</dbReference>
<evidence type="ECO:0000313" key="5">
    <source>
        <dbReference type="Proteomes" id="UP000551501"/>
    </source>
</evidence>
<dbReference type="RefSeq" id="WP_183368673.1">
    <property type="nucleotide sequence ID" value="NZ_BAABHL010000111.1"/>
</dbReference>
<keyword evidence="5" id="KW-1185">Reference proteome</keyword>
<dbReference type="InterPro" id="IPR006311">
    <property type="entry name" value="TAT_signal"/>
</dbReference>
<dbReference type="GO" id="GO:0008239">
    <property type="term" value="F:dipeptidyl-peptidase activity"/>
    <property type="evidence" value="ECO:0007669"/>
    <property type="project" value="InterPro"/>
</dbReference>
<dbReference type="SMART" id="SM00939">
    <property type="entry name" value="PepX_C"/>
    <property type="match status" value="1"/>
</dbReference>
<dbReference type="PROSITE" id="PS51318">
    <property type="entry name" value="TAT"/>
    <property type="match status" value="1"/>
</dbReference>
<dbReference type="Pfam" id="PF08530">
    <property type="entry name" value="PepX_C"/>
    <property type="match status" value="1"/>
</dbReference>
<dbReference type="InterPro" id="IPR005674">
    <property type="entry name" value="CocE/Ser_esterase"/>
</dbReference>
<name>A0A840EZC0_9ACTN</name>
<feature type="domain" description="Xaa-Pro dipeptidyl-peptidase C-terminal" evidence="3">
    <location>
        <begin position="412"/>
        <end position="680"/>
    </location>
</feature>
<evidence type="ECO:0000256" key="1">
    <source>
        <dbReference type="ARBA" id="ARBA00022801"/>
    </source>
</evidence>
<evidence type="ECO:0000256" key="2">
    <source>
        <dbReference type="SAM" id="SignalP"/>
    </source>
</evidence>
<dbReference type="InterPro" id="IPR000383">
    <property type="entry name" value="Xaa-Pro-like_dom"/>
</dbReference>
<evidence type="ECO:0000259" key="3">
    <source>
        <dbReference type="SMART" id="SM00939"/>
    </source>
</evidence>
<keyword evidence="1" id="KW-0378">Hydrolase</keyword>
<dbReference type="SUPFAM" id="SSF49785">
    <property type="entry name" value="Galactose-binding domain-like"/>
    <property type="match status" value="1"/>
</dbReference>
<gene>
    <name evidence="4" type="ORF">BKA16_000042</name>
</gene>
<sequence>MATNRTRRGHARRSLCAAAILTALALVAGLAAPVSAAPSPADTVLGARWTHTEDGPQRHPGVHVDWDVPIRMSDGVVLKANVYRPADRAGHVVTTPVPAVINMTPYTKLLYALLEAATAIPGLYDPIVSVMNRFDLFDLTGTPFSGVGDQIKAFLSSGSARTVSVDPQLVKSGYAEIVVDVRGTGFSQGVWNAAGPREQQDVAEISRWAARQTWATDKVGVAGLSYGGINALQGAEQPDSAISSVFAVVPGSDIVADTLAPGGGFNAGFIPFWLAGINTLKWLPDLASIATGDFDWQWLADRVSSPITLFDTMLRALFTLDVDHIPPDVSDLIDPTQAFRQGVTGHPERIDAPTFVVGGWHDLFTNSEPDIIDAIPLPSTQKKLMMGDWYHSTVGSGNGTRGAPPRLDVLQRAWFDKWLKGIDNGIDRYSPATLFQQGGAWTSTAGYPRPGMTYTRQYLTGDASRTTGVVAFDGSVGPTPPRTRATAVVSPGLSTVCSRDSAQGTAGVPGVIDGCAKDSRIAEVAAATFTGARVSHATAVSGPVSLHLNTMFAATDGYWSATLNDVAPDGRSTVVTSGQLTASLRTIDDARSTRSANGDYTRPVPFVSLQTRQPTVPGHAVTMDIGFNPTDFVLQPGHRLRVALYASNFPKAIMIPALLVQSQLRPQRIVIDPRAPSYLNLPTSQPLP</sequence>
<keyword evidence="2" id="KW-0732">Signal</keyword>
<dbReference type="AlphaFoldDB" id="A0A840EZC0"/>
<dbReference type="Gene3D" id="3.40.50.1820">
    <property type="entry name" value="alpha/beta hydrolase"/>
    <property type="match status" value="1"/>
</dbReference>